<gene>
    <name evidence="1" type="ORF">CEXT_324061</name>
</gene>
<name>A0AAV4V6F3_CAEEX</name>
<evidence type="ECO:0000313" key="2">
    <source>
        <dbReference type="Proteomes" id="UP001054945"/>
    </source>
</evidence>
<dbReference type="Proteomes" id="UP001054945">
    <property type="component" value="Unassembled WGS sequence"/>
</dbReference>
<proteinExistence type="predicted"/>
<organism evidence="1 2">
    <name type="scientific">Caerostris extrusa</name>
    <name type="common">Bark spider</name>
    <name type="synonym">Caerostris bankana</name>
    <dbReference type="NCBI Taxonomy" id="172846"/>
    <lineage>
        <taxon>Eukaryota</taxon>
        <taxon>Metazoa</taxon>
        <taxon>Ecdysozoa</taxon>
        <taxon>Arthropoda</taxon>
        <taxon>Chelicerata</taxon>
        <taxon>Arachnida</taxon>
        <taxon>Araneae</taxon>
        <taxon>Araneomorphae</taxon>
        <taxon>Entelegynae</taxon>
        <taxon>Araneoidea</taxon>
        <taxon>Araneidae</taxon>
        <taxon>Caerostris</taxon>
    </lineage>
</organism>
<accession>A0AAV4V6F3</accession>
<dbReference type="AlphaFoldDB" id="A0AAV4V6F3"/>
<evidence type="ECO:0000313" key="1">
    <source>
        <dbReference type="EMBL" id="GIY65696.1"/>
    </source>
</evidence>
<sequence>MLDYVYKVLCFLSHSSLNVCAPFPCGSGNQIRGDSRRQYQVLSRFKANMLHGYCVMYGIVLFLLDYNRHCVLCVAEDMLKYNSLRCSTQVSRINNLPQKTEDVSESPHYIIVVVNMLFKLFPTLVSVKNTKSGLLANLQSSSLYVVLERRFSFSHKLKLVCKQLESEAYI</sequence>
<reference evidence="1 2" key="1">
    <citation type="submission" date="2021-06" db="EMBL/GenBank/DDBJ databases">
        <title>Caerostris extrusa draft genome.</title>
        <authorList>
            <person name="Kono N."/>
            <person name="Arakawa K."/>
        </authorList>
    </citation>
    <scope>NUCLEOTIDE SEQUENCE [LARGE SCALE GENOMIC DNA]</scope>
</reference>
<comment type="caution">
    <text evidence="1">The sequence shown here is derived from an EMBL/GenBank/DDBJ whole genome shotgun (WGS) entry which is preliminary data.</text>
</comment>
<keyword evidence="2" id="KW-1185">Reference proteome</keyword>
<protein>
    <submittedName>
        <fullName evidence="1">Uncharacterized protein</fullName>
    </submittedName>
</protein>
<dbReference type="EMBL" id="BPLR01014019">
    <property type="protein sequence ID" value="GIY65696.1"/>
    <property type="molecule type" value="Genomic_DNA"/>
</dbReference>